<dbReference type="Proteomes" id="UP001432322">
    <property type="component" value="Unassembled WGS sequence"/>
</dbReference>
<keyword evidence="1" id="KW-0812">Transmembrane</keyword>
<reference evidence="2" key="1">
    <citation type="submission" date="2023-10" db="EMBL/GenBank/DDBJ databases">
        <title>Genome assembly of Pristionchus species.</title>
        <authorList>
            <person name="Yoshida K."/>
            <person name="Sommer R.J."/>
        </authorList>
    </citation>
    <scope>NUCLEOTIDE SEQUENCE</scope>
    <source>
        <strain evidence="2">RS5133</strain>
    </source>
</reference>
<keyword evidence="1" id="KW-1133">Transmembrane helix</keyword>
<comment type="caution">
    <text evidence="2">The sequence shown here is derived from an EMBL/GenBank/DDBJ whole genome shotgun (WGS) entry which is preliminary data.</text>
</comment>
<name>A0AAV5WUV9_9BILA</name>
<evidence type="ECO:0000313" key="3">
    <source>
        <dbReference type="Proteomes" id="UP001432322"/>
    </source>
</evidence>
<proteinExistence type="predicted"/>
<feature type="non-terminal residue" evidence="2">
    <location>
        <position position="1"/>
    </location>
</feature>
<evidence type="ECO:0000256" key="1">
    <source>
        <dbReference type="SAM" id="Phobius"/>
    </source>
</evidence>
<evidence type="ECO:0000313" key="2">
    <source>
        <dbReference type="EMBL" id="GMT33537.1"/>
    </source>
</evidence>
<gene>
    <name evidence="2" type="ORF">PFISCL1PPCAC_24834</name>
</gene>
<feature type="transmembrane region" description="Helical" evidence="1">
    <location>
        <begin position="98"/>
        <end position="124"/>
    </location>
</feature>
<sequence length="165" mass="18525">SLLFSLLSRVFQWSRFLSSFLPSLALSQVPSFGNVPSSLAASSRHSANRSSNVMVWCPDSGGFGPSCPSPTDPVDAIYCCTIPWNGINRPSCCTFPVYTGFVIVLPIVIIVFFILMAFLTCHCWDGSPMNERRRNLRMTRGTEKNGVKDEIEMERFDREPYSRNN</sequence>
<keyword evidence="3" id="KW-1185">Reference proteome</keyword>
<protein>
    <submittedName>
        <fullName evidence="2">Uncharacterized protein</fullName>
    </submittedName>
</protein>
<dbReference type="EMBL" id="BTSY01000006">
    <property type="protein sequence ID" value="GMT33537.1"/>
    <property type="molecule type" value="Genomic_DNA"/>
</dbReference>
<organism evidence="2 3">
    <name type="scientific">Pristionchus fissidentatus</name>
    <dbReference type="NCBI Taxonomy" id="1538716"/>
    <lineage>
        <taxon>Eukaryota</taxon>
        <taxon>Metazoa</taxon>
        <taxon>Ecdysozoa</taxon>
        <taxon>Nematoda</taxon>
        <taxon>Chromadorea</taxon>
        <taxon>Rhabditida</taxon>
        <taxon>Rhabditina</taxon>
        <taxon>Diplogasteromorpha</taxon>
        <taxon>Diplogasteroidea</taxon>
        <taxon>Neodiplogasteridae</taxon>
        <taxon>Pristionchus</taxon>
    </lineage>
</organism>
<keyword evidence="1" id="KW-0472">Membrane</keyword>
<accession>A0AAV5WUV9</accession>
<dbReference type="AlphaFoldDB" id="A0AAV5WUV9"/>